<dbReference type="InterPro" id="IPR006104">
    <property type="entry name" value="Glyco_hydro_2_N"/>
</dbReference>
<comment type="similarity">
    <text evidence="1">Belongs to the glycosyl hydrolase 2 family.</text>
</comment>
<dbReference type="GO" id="GO:0004553">
    <property type="term" value="F:hydrolase activity, hydrolyzing O-glycosyl compounds"/>
    <property type="evidence" value="ECO:0007669"/>
    <property type="project" value="InterPro"/>
</dbReference>
<dbReference type="SUPFAM" id="SSF51445">
    <property type="entry name" value="(Trans)glycosidases"/>
    <property type="match status" value="1"/>
</dbReference>
<evidence type="ECO:0000256" key="4">
    <source>
        <dbReference type="ARBA" id="ARBA00023295"/>
    </source>
</evidence>
<protein>
    <recommendedName>
        <fullName evidence="6">CBM6 domain-containing protein</fullName>
    </recommendedName>
</protein>
<dbReference type="OrthoDB" id="9762066at2"/>
<feature type="domain" description="CBM6" evidence="6">
    <location>
        <begin position="1102"/>
        <end position="1226"/>
    </location>
</feature>
<dbReference type="Gene3D" id="3.20.20.80">
    <property type="entry name" value="Glycosidases"/>
    <property type="match status" value="1"/>
</dbReference>
<dbReference type="Pfam" id="PF16990">
    <property type="entry name" value="CBM_35"/>
    <property type="match status" value="1"/>
</dbReference>
<evidence type="ECO:0000313" key="8">
    <source>
        <dbReference type="Proteomes" id="UP000215145"/>
    </source>
</evidence>
<gene>
    <name evidence="7" type="ORF">CGZ75_09225</name>
</gene>
<evidence type="ECO:0000256" key="2">
    <source>
        <dbReference type="ARBA" id="ARBA00022729"/>
    </source>
</evidence>
<evidence type="ECO:0000256" key="1">
    <source>
        <dbReference type="ARBA" id="ARBA00007401"/>
    </source>
</evidence>
<feature type="signal peptide" evidence="5">
    <location>
        <begin position="1"/>
        <end position="28"/>
    </location>
</feature>
<dbReference type="SUPFAM" id="SSF49785">
    <property type="entry name" value="Galactose-binding domain-like"/>
    <property type="match status" value="4"/>
</dbReference>
<dbReference type="Pfam" id="PF03422">
    <property type="entry name" value="CBM_6"/>
    <property type="match status" value="2"/>
</dbReference>
<dbReference type="Pfam" id="PF02836">
    <property type="entry name" value="Glyco_hydro_2_C"/>
    <property type="match status" value="1"/>
</dbReference>
<dbReference type="InterPro" id="IPR051913">
    <property type="entry name" value="GH2_Domain-Containing"/>
</dbReference>
<dbReference type="InterPro" id="IPR006584">
    <property type="entry name" value="Cellulose-bd_IV"/>
</dbReference>
<dbReference type="CDD" id="cd04082">
    <property type="entry name" value="CBM35_pectate_lyase-like"/>
    <property type="match status" value="1"/>
</dbReference>
<keyword evidence="8" id="KW-1185">Reference proteome</keyword>
<keyword evidence="4" id="KW-0326">Glycosidase</keyword>
<dbReference type="PANTHER" id="PTHR42732:SF1">
    <property type="entry name" value="BETA-MANNOSIDASE"/>
    <property type="match status" value="1"/>
</dbReference>
<dbReference type="Pfam" id="PF16355">
    <property type="entry name" value="DUF4982"/>
    <property type="match status" value="1"/>
</dbReference>
<accession>A0A229P4G3</accession>
<evidence type="ECO:0000256" key="3">
    <source>
        <dbReference type="ARBA" id="ARBA00022801"/>
    </source>
</evidence>
<dbReference type="PROSITE" id="PS00608">
    <property type="entry name" value="GLYCOSYL_HYDROL_F2_2"/>
    <property type="match status" value="1"/>
</dbReference>
<dbReference type="SMART" id="SM00606">
    <property type="entry name" value="CBD_IV"/>
    <property type="match status" value="1"/>
</dbReference>
<evidence type="ECO:0000259" key="6">
    <source>
        <dbReference type="PROSITE" id="PS51175"/>
    </source>
</evidence>
<dbReference type="InterPro" id="IPR023232">
    <property type="entry name" value="Glyco_hydro_2_AS"/>
</dbReference>
<comment type="caution">
    <text evidence="7">The sequence shown here is derived from an EMBL/GenBank/DDBJ whole genome shotgun (WGS) entry which is preliminary data.</text>
</comment>
<dbReference type="InterPro" id="IPR006103">
    <property type="entry name" value="Glyco_hydro_2_cat"/>
</dbReference>
<feature type="domain" description="CBM6" evidence="6">
    <location>
        <begin position="962"/>
        <end position="1088"/>
    </location>
</feature>
<feature type="domain" description="CBM6" evidence="6">
    <location>
        <begin position="1239"/>
        <end position="1360"/>
    </location>
</feature>
<dbReference type="InterPro" id="IPR006102">
    <property type="entry name" value="Ig-like_GH2"/>
</dbReference>
<dbReference type="SUPFAM" id="SSF49303">
    <property type="entry name" value="beta-Galactosidase/glucuronidase domain"/>
    <property type="match status" value="1"/>
</dbReference>
<dbReference type="PANTHER" id="PTHR42732">
    <property type="entry name" value="BETA-GALACTOSIDASE"/>
    <property type="match status" value="1"/>
</dbReference>
<dbReference type="EMBL" id="NMUQ01000001">
    <property type="protein sequence ID" value="OXM16815.1"/>
    <property type="molecule type" value="Genomic_DNA"/>
</dbReference>
<sequence length="1362" mass="148005">MKKWMGRILVIALLASLLMPVMAPKVEAAPYQNENNNRVELNFNTDWLFFNSNVPNGQSTDLDESAAAQVNLPHSNSELELFDVTPSEWQTVNWYRRHFSLADTYAGRRVSVEFQGAGQINKVYVNGKLAGEGRGIHTSFTVDITDYVQFGNYDNVIAVQVDNQSHEGTMPYSGDFYSFGGIHGDVKLQMTDPVYATQPYYVTTPNSGGVNVTGSVNIRNENPSSRDAVVKASLVDASGEVVAVSEQTVTVGARAETKFDFVQQVANPRLWTIDDPYLYKMKVQTRIGSAYVDELSTNIGLKWVAITGDSTSKTSKFFLNGVETKLIGYNKHNQQPYLGNSGPNRLQRKDARMLKYELGANVVRTSHYTTDPEFLDEADKIGLLVEEEAFGMNTLNDVQKPLFEQSLSSMVYRDRNHASIFMWSVVPNETLTIGPWHTQLNTLVKSIDPSRPTVQEMVHGDYEQVADVYSSHNYSPPSAGFNTGKFPHWIGEYNNSLGSSFVVPGDSEGRKLKQLLDDATKFQTFYSSPQIAGLLHWESFGYITPLVYDQFGKSVNNYRAAGVTGPYRDSLNKYWLGYFYQSQMAPSVVGDVLHIASEWKSDSNKKEFYVISNAAKVELFHNGASLGKTVPNYVTSSKQGMFKFTVNQDLVWSPGSVLEARSYDANDNLLKTYKRFASTYDGAASLKLNGTTGNELIADGSDVAWLIPELLDANGQRAYYGDANVRIKELSGPGAAIFTTPSRSDTLQMTDGLTGFYIQSKLRQTGTVKVKVEADLGATVNDSVYGTGTNQFKFAGPGWTVQSGKTGRFNGDERVVTGGVAGDTYAEMTFTGTQIRVYGTRAINMGIASVEIDGQAKGNIDYYSAYGEVPSQLVYTSPEMAYGTHTIKISYKGQMHTSTAQLAGKEPAPTGSGINIDRVKIMDGQYELTSNEIQLNSVAMNDTIVPRPAAGAPKAAAFSASVVFQAEQASRSAGTVIATTETGFTGTGYVDMKGTQGYVEWTVPVTQSGRYPLQFRYKNTGVDRKADISVNGSVVAAKMSFMETGTAGAGDSPWGVVTTTQYLKAGLNKIRLASVGNSTALIDQLEVLGLPQPPAAPTPQQVVLQAENGTFSTGASVKNLGSGWTGSGFVNFNNAPGYVEWNTTIPSAGDYLIDTAYAYGSSGSTTMKLTIDGVAVTPDISFPSTGNWNTAWGKTQVTVPLTAGAHTIKLETVGSYYVNLDSITATEVTVPPTPQLFDMSLQAETAARSVGTIGSAGTGWNGTGFINFSGGEGYVEWTAEFPESNYTLRFRYANGSTSRPMKLLIDGKEVSGSLAFPGTGHWNQNWSEVTFTADLSKGTHKIRLVTDGSSGANLDQLRIKEN</sequence>
<dbReference type="Pfam" id="PF00703">
    <property type="entry name" value="Glyco_hydro_2"/>
    <property type="match status" value="1"/>
</dbReference>
<evidence type="ECO:0000313" key="7">
    <source>
        <dbReference type="EMBL" id="OXM16815.1"/>
    </source>
</evidence>
<name>A0A229P4G3_9BACL</name>
<organism evidence="7 8">
    <name type="scientific">Paenibacillus herberti</name>
    <dbReference type="NCBI Taxonomy" id="1619309"/>
    <lineage>
        <taxon>Bacteria</taxon>
        <taxon>Bacillati</taxon>
        <taxon>Bacillota</taxon>
        <taxon>Bacilli</taxon>
        <taxon>Bacillales</taxon>
        <taxon>Paenibacillaceae</taxon>
        <taxon>Paenibacillus</taxon>
    </lineage>
</organism>
<dbReference type="PROSITE" id="PS51175">
    <property type="entry name" value="CBM6"/>
    <property type="match status" value="3"/>
</dbReference>
<feature type="chain" id="PRO_5013099105" description="CBM6 domain-containing protein" evidence="5">
    <location>
        <begin position="29"/>
        <end position="1362"/>
    </location>
</feature>
<dbReference type="InterPro" id="IPR017853">
    <property type="entry name" value="GH"/>
</dbReference>
<dbReference type="Pfam" id="PF02837">
    <property type="entry name" value="Glyco_hydro_2_N"/>
    <property type="match status" value="1"/>
</dbReference>
<dbReference type="InterPro" id="IPR008979">
    <property type="entry name" value="Galactose-bd-like_sf"/>
</dbReference>
<reference evidence="7 8" key="1">
    <citation type="submission" date="2017-07" db="EMBL/GenBank/DDBJ databases">
        <title>Paenibacillus herberti R33 genome sequencing and assembly.</title>
        <authorList>
            <person name="Su W."/>
        </authorList>
    </citation>
    <scope>NUCLEOTIDE SEQUENCE [LARGE SCALE GENOMIC DNA]</scope>
    <source>
        <strain evidence="7 8">R33</strain>
    </source>
</reference>
<dbReference type="Gene3D" id="2.60.120.260">
    <property type="entry name" value="Galactose-binding domain-like"/>
    <property type="match status" value="5"/>
</dbReference>
<dbReference type="InterPro" id="IPR032311">
    <property type="entry name" value="DUF4982"/>
</dbReference>
<dbReference type="Gene3D" id="2.60.40.10">
    <property type="entry name" value="Immunoglobulins"/>
    <property type="match status" value="3"/>
</dbReference>
<dbReference type="GO" id="GO:0030246">
    <property type="term" value="F:carbohydrate binding"/>
    <property type="evidence" value="ECO:0007669"/>
    <property type="project" value="InterPro"/>
</dbReference>
<dbReference type="GO" id="GO:0005975">
    <property type="term" value="P:carbohydrate metabolic process"/>
    <property type="evidence" value="ECO:0007669"/>
    <property type="project" value="InterPro"/>
</dbReference>
<dbReference type="Proteomes" id="UP000215145">
    <property type="component" value="Unassembled WGS sequence"/>
</dbReference>
<keyword evidence="2 5" id="KW-0732">Signal</keyword>
<dbReference type="InterPro" id="IPR013783">
    <property type="entry name" value="Ig-like_fold"/>
</dbReference>
<keyword evidence="3" id="KW-0378">Hydrolase</keyword>
<dbReference type="InterPro" id="IPR005084">
    <property type="entry name" value="CBM6"/>
</dbReference>
<dbReference type="InterPro" id="IPR036156">
    <property type="entry name" value="Beta-gal/glucu_dom_sf"/>
</dbReference>
<dbReference type="RefSeq" id="WP_089523897.1">
    <property type="nucleotide sequence ID" value="NZ_NMUQ01000001.1"/>
</dbReference>
<evidence type="ECO:0000256" key="5">
    <source>
        <dbReference type="SAM" id="SignalP"/>
    </source>
</evidence>
<proteinExistence type="inferred from homology"/>